<proteinExistence type="predicted"/>
<sequence>MHRIALFSLLSNTARFLFLFFFLRNFPQSFPVPACYSSLIYLVTRVPPSVCLSGSSTGAFRSFINLINLSFFSY</sequence>
<organism evidence="1">
    <name type="scientific">Anopheles darlingi</name>
    <name type="common">Mosquito</name>
    <dbReference type="NCBI Taxonomy" id="43151"/>
    <lineage>
        <taxon>Eukaryota</taxon>
        <taxon>Metazoa</taxon>
        <taxon>Ecdysozoa</taxon>
        <taxon>Arthropoda</taxon>
        <taxon>Hexapoda</taxon>
        <taxon>Insecta</taxon>
        <taxon>Pterygota</taxon>
        <taxon>Neoptera</taxon>
        <taxon>Endopterygota</taxon>
        <taxon>Diptera</taxon>
        <taxon>Nematocera</taxon>
        <taxon>Culicoidea</taxon>
        <taxon>Culicidae</taxon>
        <taxon>Anophelinae</taxon>
        <taxon>Anopheles</taxon>
    </lineage>
</organism>
<reference evidence="1" key="1">
    <citation type="submission" date="2018-01" db="EMBL/GenBank/DDBJ databases">
        <title>An insight into the sialome of Amazonian anophelines.</title>
        <authorList>
            <person name="Ribeiro J.M."/>
            <person name="Scarpassa V."/>
            <person name="Calvo E."/>
        </authorList>
    </citation>
    <scope>NUCLEOTIDE SEQUENCE</scope>
</reference>
<dbReference type="EMBL" id="GGFL01010745">
    <property type="protein sequence ID" value="MBW74923.1"/>
    <property type="molecule type" value="Transcribed_RNA"/>
</dbReference>
<dbReference type="AlphaFoldDB" id="A0A2M4DBG4"/>
<evidence type="ECO:0000313" key="1">
    <source>
        <dbReference type="EMBL" id="MBW74923.1"/>
    </source>
</evidence>
<accession>A0A2M4DBG4</accession>
<protein>
    <submittedName>
        <fullName evidence="1">Putative secreted protein</fullName>
    </submittedName>
</protein>
<name>A0A2M4DBG4_ANODA</name>